<name>A0A5A8C9D2_CAFRO</name>
<sequence length="414" mass="41797">MALSAVMFSLMTLVVHMLRTSFSPFMIASVRFAINLIVAAVTVALQRPEHGLLGPPSQRLLLTARAVIGAVAMSLVFVAVTQLPVGDANAIIFTNPVVTAVLAAVVLREAFGWLEGAALLLGFGGVVLVVRPEFLFGPVGPGEAPQRDVETLFQLTYPEAVACAVLSSLLAACAYLCVRALAAPGREKVDSAVVVAWFAVAGLVIAPSVAFASGQGFQAPADVLSVAGLLAVGLLGFAGQWLLNNGLMLEKAGPATAMRNLDVVLAFVYQAVLGEAVTWWAVSGAAVVCAATLLVAWGKMRGGSSAAAAGAAAAAVASRTDGVPDAQRHATAAASNSGSPHPGGQVGCVDPAGSSSAAGAPSHRSDAALGSDSDSDGDGLLRRSPDAGALPRLLDGRTSSSLEQLDDTELGGVV</sequence>
<feature type="compositionally biased region" description="Low complexity" evidence="5">
    <location>
        <begin position="351"/>
        <end position="372"/>
    </location>
</feature>
<dbReference type="PANTHER" id="PTHR22911">
    <property type="entry name" value="ACYL-MALONYL CONDENSING ENZYME-RELATED"/>
    <property type="match status" value="1"/>
</dbReference>
<dbReference type="Pfam" id="PF00892">
    <property type="entry name" value="EamA"/>
    <property type="match status" value="2"/>
</dbReference>
<evidence type="ECO:0000313" key="9">
    <source>
        <dbReference type="Proteomes" id="UP000323011"/>
    </source>
</evidence>
<dbReference type="OMA" id="QIIFIRM"/>
<proteinExistence type="predicted"/>
<feature type="transmembrane region" description="Helical" evidence="6">
    <location>
        <begin position="189"/>
        <end position="211"/>
    </location>
</feature>
<keyword evidence="4 6" id="KW-0472">Membrane</keyword>
<dbReference type="Proteomes" id="UP000323011">
    <property type="component" value="Unassembled WGS sequence"/>
</dbReference>
<feature type="compositionally biased region" description="Acidic residues" evidence="5">
    <location>
        <begin position="404"/>
        <end position="414"/>
    </location>
</feature>
<feature type="transmembrane region" description="Helical" evidence="6">
    <location>
        <begin position="278"/>
        <end position="297"/>
    </location>
</feature>
<feature type="transmembrane region" description="Helical" evidence="6">
    <location>
        <begin position="157"/>
        <end position="177"/>
    </location>
</feature>
<evidence type="ECO:0000256" key="3">
    <source>
        <dbReference type="ARBA" id="ARBA00022989"/>
    </source>
</evidence>
<dbReference type="InterPro" id="IPR000620">
    <property type="entry name" value="EamA_dom"/>
</dbReference>
<protein>
    <recommendedName>
        <fullName evidence="7">EamA domain-containing protein</fullName>
    </recommendedName>
</protein>
<comment type="caution">
    <text evidence="8">The sequence shown here is derived from an EMBL/GenBank/DDBJ whole genome shotgun (WGS) entry which is preliminary data.</text>
</comment>
<dbReference type="SUPFAM" id="SSF103481">
    <property type="entry name" value="Multidrug resistance efflux transporter EmrE"/>
    <property type="match status" value="1"/>
</dbReference>
<evidence type="ECO:0000256" key="1">
    <source>
        <dbReference type="ARBA" id="ARBA00004141"/>
    </source>
</evidence>
<feature type="transmembrane region" description="Helical" evidence="6">
    <location>
        <begin position="223"/>
        <end position="243"/>
    </location>
</feature>
<feature type="region of interest" description="Disordered" evidence="5">
    <location>
        <begin position="322"/>
        <end position="414"/>
    </location>
</feature>
<evidence type="ECO:0000259" key="7">
    <source>
        <dbReference type="Pfam" id="PF00892"/>
    </source>
</evidence>
<dbReference type="PANTHER" id="PTHR22911:SF6">
    <property type="entry name" value="SOLUTE CARRIER FAMILY 35 MEMBER G1"/>
    <property type="match status" value="1"/>
</dbReference>
<reference evidence="8 9" key="1">
    <citation type="submission" date="2019-07" db="EMBL/GenBank/DDBJ databases">
        <title>Genomes of Cafeteria roenbergensis.</title>
        <authorList>
            <person name="Fischer M.G."/>
            <person name="Hackl T."/>
            <person name="Roman M."/>
        </authorList>
    </citation>
    <scope>NUCLEOTIDE SEQUENCE [LARGE SCALE GENOMIC DNA]</scope>
    <source>
        <strain evidence="8 9">BVI</strain>
    </source>
</reference>
<organism evidence="8 9">
    <name type="scientific">Cafeteria roenbergensis</name>
    <name type="common">Marine flagellate</name>
    <dbReference type="NCBI Taxonomy" id="33653"/>
    <lineage>
        <taxon>Eukaryota</taxon>
        <taxon>Sar</taxon>
        <taxon>Stramenopiles</taxon>
        <taxon>Bigyra</taxon>
        <taxon>Opalozoa</taxon>
        <taxon>Bicosoecida</taxon>
        <taxon>Cafeteriaceae</taxon>
        <taxon>Cafeteria</taxon>
    </lineage>
</organism>
<feature type="transmembrane region" description="Helical" evidence="6">
    <location>
        <begin position="27"/>
        <end position="45"/>
    </location>
</feature>
<dbReference type="EMBL" id="VLTN01000042">
    <property type="protein sequence ID" value="KAA0149505.1"/>
    <property type="molecule type" value="Genomic_DNA"/>
</dbReference>
<evidence type="ECO:0000256" key="2">
    <source>
        <dbReference type="ARBA" id="ARBA00022692"/>
    </source>
</evidence>
<evidence type="ECO:0000256" key="6">
    <source>
        <dbReference type="SAM" id="Phobius"/>
    </source>
</evidence>
<accession>A0A5A8C9D2</accession>
<feature type="transmembrane region" description="Helical" evidence="6">
    <location>
        <begin position="119"/>
        <end position="137"/>
    </location>
</feature>
<keyword evidence="3 6" id="KW-1133">Transmembrane helix</keyword>
<evidence type="ECO:0000256" key="4">
    <source>
        <dbReference type="ARBA" id="ARBA00023136"/>
    </source>
</evidence>
<dbReference type="GO" id="GO:0016020">
    <property type="term" value="C:membrane"/>
    <property type="evidence" value="ECO:0007669"/>
    <property type="project" value="UniProtKB-SubCell"/>
</dbReference>
<feature type="transmembrane region" description="Helical" evidence="6">
    <location>
        <begin position="90"/>
        <end position="107"/>
    </location>
</feature>
<evidence type="ECO:0000256" key="5">
    <source>
        <dbReference type="SAM" id="MobiDB-lite"/>
    </source>
</evidence>
<feature type="domain" description="EamA" evidence="7">
    <location>
        <begin position="2"/>
        <end position="130"/>
    </location>
</feature>
<feature type="domain" description="EamA" evidence="7">
    <location>
        <begin position="161"/>
        <end position="296"/>
    </location>
</feature>
<dbReference type="AlphaFoldDB" id="A0A5A8C9D2"/>
<gene>
    <name evidence="8" type="ORF">FNF29_05891</name>
</gene>
<comment type="subcellular location">
    <subcellularLocation>
        <location evidence="1">Membrane</location>
        <topology evidence="1">Multi-pass membrane protein</topology>
    </subcellularLocation>
</comment>
<keyword evidence="9" id="KW-1185">Reference proteome</keyword>
<feature type="transmembrane region" description="Helical" evidence="6">
    <location>
        <begin position="66"/>
        <end position="84"/>
    </location>
</feature>
<keyword evidence="2 6" id="KW-0812">Transmembrane</keyword>
<dbReference type="InterPro" id="IPR037185">
    <property type="entry name" value="EmrE-like"/>
</dbReference>
<evidence type="ECO:0000313" key="8">
    <source>
        <dbReference type="EMBL" id="KAA0149505.1"/>
    </source>
</evidence>